<keyword evidence="2" id="KW-1185">Reference proteome</keyword>
<dbReference type="EMBL" id="MU004325">
    <property type="protein sequence ID" value="KAF2657446.1"/>
    <property type="molecule type" value="Genomic_DNA"/>
</dbReference>
<sequence length="268" mass="31039">MRLCPKRVNPRARRVGDIPHSYLEIFSYLLQVRYTSISSNAPLFCRERRYTFYYPVWQDPAPLLQTCKTINVRMRDVMIKKKKGTLTKLLIAPARDLPNELIEHAVEALGMAHGFNKHWHREVEPGLKEIVLKEPVRYFTRRMSADVASLAQQNLRKFMKDMVIRLRHTQDLEVLVLADMHPEDSSDVIPNISVRDKNFGRLPIPFKVTVLVPPNMDTKVRAIIDQRVTHWAVLNKSSNCVCFSSREARAEELDVIELERSVHAVSLS</sequence>
<dbReference type="Proteomes" id="UP000799324">
    <property type="component" value="Unassembled WGS sequence"/>
</dbReference>
<reference evidence="1" key="1">
    <citation type="journal article" date="2020" name="Stud. Mycol.">
        <title>101 Dothideomycetes genomes: a test case for predicting lifestyles and emergence of pathogens.</title>
        <authorList>
            <person name="Haridas S."/>
            <person name="Albert R."/>
            <person name="Binder M."/>
            <person name="Bloem J."/>
            <person name="Labutti K."/>
            <person name="Salamov A."/>
            <person name="Andreopoulos B."/>
            <person name="Baker S."/>
            <person name="Barry K."/>
            <person name="Bills G."/>
            <person name="Bluhm B."/>
            <person name="Cannon C."/>
            <person name="Castanera R."/>
            <person name="Culley D."/>
            <person name="Daum C."/>
            <person name="Ezra D."/>
            <person name="Gonzalez J."/>
            <person name="Henrissat B."/>
            <person name="Kuo A."/>
            <person name="Liang C."/>
            <person name="Lipzen A."/>
            <person name="Lutzoni F."/>
            <person name="Magnuson J."/>
            <person name="Mondo S."/>
            <person name="Nolan M."/>
            <person name="Ohm R."/>
            <person name="Pangilinan J."/>
            <person name="Park H.-J."/>
            <person name="Ramirez L."/>
            <person name="Alfaro M."/>
            <person name="Sun H."/>
            <person name="Tritt A."/>
            <person name="Yoshinaga Y."/>
            <person name="Zwiers L.-H."/>
            <person name="Turgeon B."/>
            <person name="Goodwin S."/>
            <person name="Spatafora J."/>
            <person name="Crous P."/>
            <person name="Grigoriev I."/>
        </authorList>
    </citation>
    <scope>NUCLEOTIDE SEQUENCE</scope>
    <source>
        <strain evidence="1">CBS 122681</strain>
    </source>
</reference>
<evidence type="ECO:0000313" key="1">
    <source>
        <dbReference type="EMBL" id="KAF2657446.1"/>
    </source>
</evidence>
<organism evidence="1 2">
    <name type="scientific">Lophiostoma macrostomum CBS 122681</name>
    <dbReference type="NCBI Taxonomy" id="1314788"/>
    <lineage>
        <taxon>Eukaryota</taxon>
        <taxon>Fungi</taxon>
        <taxon>Dikarya</taxon>
        <taxon>Ascomycota</taxon>
        <taxon>Pezizomycotina</taxon>
        <taxon>Dothideomycetes</taxon>
        <taxon>Pleosporomycetidae</taxon>
        <taxon>Pleosporales</taxon>
        <taxon>Lophiostomataceae</taxon>
        <taxon>Lophiostoma</taxon>
    </lineage>
</organism>
<gene>
    <name evidence="1" type="ORF">K491DRAFT_327370</name>
</gene>
<proteinExistence type="predicted"/>
<name>A0A6A6TD91_9PLEO</name>
<protein>
    <submittedName>
        <fullName evidence="1">Uncharacterized protein</fullName>
    </submittedName>
</protein>
<evidence type="ECO:0000313" key="2">
    <source>
        <dbReference type="Proteomes" id="UP000799324"/>
    </source>
</evidence>
<accession>A0A6A6TD91</accession>
<dbReference type="AlphaFoldDB" id="A0A6A6TD91"/>